<comment type="caution">
    <text evidence="1">The sequence shown here is derived from an EMBL/GenBank/DDBJ whole genome shotgun (WGS) entry which is preliminary data.</text>
</comment>
<evidence type="ECO:0000313" key="2">
    <source>
        <dbReference type="Proteomes" id="UP001607303"/>
    </source>
</evidence>
<sequence length="196" mass="22742">MARASGASGHGLYVSNVLRYEVIIGRIFQINRFFFLIVWSQGLCENFSFCFVRENPTYANQHELRIISALGIWERILISDLVKVRGATRMRALWDQEDHQAKNYFRSIRAGAQRRHIDTYLPSSVTNEEKLSLDFIRTVPMLKVYRCTHCFDRTRLLPALKYIPLEPGGCIRSPLLWNAEYDYPSPGNLRDLTSHS</sequence>
<proteinExistence type="predicted"/>
<dbReference type="AlphaFoldDB" id="A0ABD2CYG8"/>
<gene>
    <name evidence="1" type="ORF">V1477_002803</name>
</gene>
<dbReference type="Proteomes" id="UP001607303">
    <property type="component" value="Unassembled WGS sequence"/>
</dbReference>
<protein>
    <submittedName>
        <fullName evidence="1">Uncharacterized protein</fullName>
    </submittedName>
</protein>
<name>A0ABD2CYG8_VESMC</name>
<dbReference type="EMBL" id="JAYRBN010000028">
    <property type="protein sequence ID" value="KAL2749193.1"/>
    <property type="molecule type" value="Genomic_DNA"/>
</dbReference>
<keyword evidence="2" id="KW-1185">Reference proteome</keyword>
<reference evidence="1 2" key="1">
    <citation type="journal article" date="2024" name="Ann. Entomol. Soc. Am.">
        <title>Genomic analyses of the southern and eastern yellowjacket wasps (Hymenoptera: Vespidae) reveal evolutionary signatures of social life.</title>
        <authorList>
            <person name="Catto M.A."/>
            <person name="Caine P.B."/>
            <person name="Orr S.E."/>
            <person name="Hunt B.G."/>
            <person name="Goodisman M.A.D."/>
        </authorList>
    </citation>
    <scope>NUCLEOTIDE SEQUENCE [LARGE SCALE GENOMIC DNA]</scope>
    <source>
        <strain evidence="1">232</strain>
        <tissue evidence="1">Head and thorax</tissue>
    </source>
</reference>
<accession>A0ABD2CYG8</accession>
<organism evidence="1 2">
    <name type="scientific">Vespula maculifrons</name>
    <name type="common">Eastern yellow jacket</name>
    <name type="synonym">Wasp</name>
    <dbReference type="NCBI Taxonomy" id="7453"/>
    <lineage>
        <taxon>Eukaryota</taxon>
        <taxon>Metazoa</taxon>
        <taxon>Ecdysozoa</taxon>
        <taxon>Arthropoda</taxon>
        <taxon>Hexapoda</taxon>
        <taxon>Insecta</taxon>
        <taxon>Pterygota</taxon>
        <taxon>Neoptera</taxon>
        <taxon>Endopterygota</taxon>
        <taxon>Hymenoptera</taxon>
        <taxon>Apocrita</taxon>
        <taxon>Aculeata</taxon>
        <taxon>Vespoidea</taxon>
        <taxon>Vespidae</taxon>
        <taxon>Vespinae</taxon>
        <taxon>Vespula</taxon>
    </lineage>
</organism>
<evidence type="ECO:0000313" key="1">
    <source>
        <dbReference type="EMBL" id="KAL2749193.1"/>
    </source>
</evidence>